<feature type="compositionally biased region" description="Basic and acidic residues" evidence="1">
    <location>
        <begin position="1"/>
        <end position="25"/>
    </location>
</feature>
<evidence type="ECO:0000256" key="1">
    <source>
        <dbReference type="SAM" id="MobiDB-lite"/>
    </source>
</evidence>
<comment type="caution">
    <text evidence="2">The sequence shown here is derived from an EMBL/GenBank/DDBJ whole genome shotgun (WGS) entry which is preliminary data.</text>
</comment>
<sequence>MDRSDRRLQPPDRPRLPTRTARREPTPPIAKTEISPPSQNTGEEAKPTSATSTKRGSRRPLPRAAWDAYGIKPPSEEQENASGCESPAENGTSLGANNRWMLLCYGNGGQGIAYPVPVEALDSETQWRQLQDAWYAKRGHGRLRRLLYPLGFGVTKIERVRVRHLPIHMQGLPLKPHGGWDMAYENLDIASKMRLLQEENLATNILDLSNKVRDKIWDPKSAVANSCASLPWSLFYTENVVQVCADESINFIGTRLSSFGGVRMWAFGG</sequence>
<organism evidence="2 3">
    <name type="scientific">Parathielavia hyrcaniae</name>
    <dbReference type="NCBI Taxonomy" id="113614"/>
    <lineage>
        <taxon>Eukaryota</taxon>
        <taxon>Fungi</taxon>
        <taxon>Dikarya</taxon>
        <taxon>Ascomycota</taxon>
        <taxon>Pezizomycotina</taxon>
        <taxon>Sordariomycetes</taxon>
        <taxon>Sordariomycetidae</taxon>
        <taxon>Sordariales</taxon>
        <taxon>Chaetomiaceae</taxon>
        <taxon>Parathielavia</taxon>
    </lineage>
</organism>
<evidence type="ECO:0000313" key="3">
    <source>
        <dbReference type="Proteomes" id="UP001305647"/>
    </source>
</evidence>
<name>A0AAN6SWS2_9PEZI</name>
<dbReference type="AlphaFoldDB" id="A0AAN6SWS2"/>
<feature type="compositionally biased region" description="Polar residues" evidence="1">
    <location>
        <begin position="35"/>
        <end position="54"/>
    </location>
</feature>
<keyword evidence="3" id="KW-1185">Reference proteome</keyword>
<dbReference type="Proteomes" id="UP001305647">
    <property type="component" value="Unassembled WGS sequence"/>
</dbReference>
<reference evidence="2" key="1">
    <citation type="journal article" date="2023" name="Mol. Phylogenet. Evol.">
        <title>Genome-scale phylogeny and comparative genomics of the fungal order Sordariales.</title>
        <authorList>
            <person name="Hensen N."/>
            <person name="Bonometti L."/>
            <person name="Westerberg I."/>
            <person name="Brannstrom I.O."/>
            <person name="Guillou S."/>
            <person name="Cros-Aarteil S."/>
            <person name="Calhoun S."/>
            <person name="Haridas S."/>
            <person name="Kuo A."/>
            <person name="Mondo S."/>
            <person name="Pangilinan J."/>
            <person name="Riley R."/>
            <person name="LaButti K."/>
            <person name="Andreopoulos B."/>
            <person name="Lipzen A."/>
            <person name="Chen C."/>
            <person name="Yan M."/>
            <person name="Daum C."/>
            <person name="Ng V."/>
            <person name="Clum A."/>
            <person name="Steindorff A."/>
            <person name="Ohm R.A."/>
            <person name="Martin F."/>
            <person name="Silar P."/>
            <person name="Natvig D.O."/>
            <person name="Lalanne C."/>
            <person name="Gautier V."/>
            <person name="Ament-Velasquez S.L."/>
            <person name="Kruys A."/>
            <person name="Hutchinson M.I."/>
            <person name="Powell A.J."/>
            <person name="Barry K."/>
            <person name="Miller A.N."/>
            <person name="Grigoriev I.V."/>
            <person name="Debuchy R."/>
            <person name="Gladieux P."/>
            <person name="Hiltunen Thoren M."/>
            <person name="Johannesson H."/>
        </authorList>
    </citation>
    <scope>NUCLEOTIDE SEQUENCE</scope>
    <source>
        <strain evidence="2">CBS 757.83</strain>
    </source>
</reference>
<feature type="region of interest" description="Disordered" evidence="1">
    <location>
        <begin position="73"/>
        <end position="92"/>
    </location>
</feature>
<protein>
    <submittedName>
        <fullName evidence="2">Uncharacterized protein</fullName>
    </submittedName>
</protein>
<accession>A0AAN6SWS2</accession>
<evidence type="ECO:0000313" key="2">
    <source>
        <dbReference type="EMBL" id="KAK4096223.1"/>
    </source>
</evidence>
<proteinExistence type="predicted"/>
<dbReference type="EMBL" id="MU863728">
    <property type="protein sequence ID" value="KAK4096223.1"/>
    <property type="molecule type" value="Genomic_DNA"/>
</dbReference>
<feature type="region of interest" description="Disordered" evidence="1">
    <location>
        <begin position="1"/>
        <end position="64"/>
    </location>
</feature>
<reference evidence="2" key="2">
    <citation type="submission" date="2023-05" db="EMBL/GenBank/DDBJ databases">
        <authorList>
            <consortium name="Lawrence Berkeley National Laboratory"/>
            <person name="Steindorff A."/>
            <person name="Hensen N."/>
            <person name="Bonometti L."/>
            <person name="Westerberg I."/>
            <person name="Brannstrom I.O."/>
            <person name="Guillou S."/>
            <person name="Cros-Aarteil S."/>
            <person name="Calhoun S."/>
            <person name="Haridas S."/>
            <person name="Kuo A."/>
            <person name="Mondo S."/>
            <person name="Pangilinan J."/>
            <person name="Riley R."/>
            <person name="Labutti K."/>
            <person name="Andreopoulos B."/>
            <person name="Lipzen A."/>
            <person name="Chen C."/>
            <person name="Yanf M."/>
            <person name="Daum C."/>
            <person name="Ng V."/>
            <person name="Clum A."/>
            <person name="Ohm R."/>
            <person name="Martin F."/>
            <person name="Silar P."/>
            <person name="Natvig D."/>
            <person name="Lalanne C."/>
            <person name="Gautier V."/>
            <person name="Ament-Velasquez S.L."/>
            <person name="Kruys A."/>
            <person name="Hutchinson M.I."/>
            <person name="Powell A.J."/>
            <person name="Barry K."/>
            <person name="Miller A.N."/>
            <person name="Grigoriev I.V."/>
            <person name="Debuchy R."/>
            <person name="Gladieux P."/>
            <person name="Thoren M.H."/>
            <person name="Johannesson H."/>
        </authorList>
    </citation>
    <scope>NUCLEOTIDE SEQUENCE</scope>
    <source>
        <strain evidence="2">CBS 757.83</strain>
    </source>
</reference>
<gene>
    <name evidence="2" type="ORF">N658DRAFT_490118</name>
</gene>